<dbReference type="AlphaFoldDB" id="A0AAX3YQZ4"/>
<dbReference type="InterPro" id="IPR032584">
    <property type="entry name" value="DUF4913"/>
</dbReference>
<feature type="compositionally biased region" description="Low complexity" evidence="1">
    <location>
        <begin position="20"/>
        <end position="33"/>
    </location>
</feature>
<accession>A0AAX3YQZ4</accession>
<protein>
    <submittedName>
        <fullName evidence="2">DUF4913 domain-containing protein</fullName>
    </submittedName>
</protein>
<reference evidence="2" key="1">
    <citation type="submission" date="2023-07" db="EMBL/GenBank/DDBJ databases">
        <title>Genomic analysis of Rhodococcus opacus VOC-14 with glycol ethers degradation activity.</title>
        <authorList>
            <person name="Narkevich D.A."/>
            <person name="Hlushen A.M."/>
            <person name="Akhremchuk A.E."/>
            <person name="Sikolenko M.A."/>
            <person name="Valentovich L.N."/>
        </authorList>
    </citation>
    <scope>NUCLEOTIDE SEQUENCE</scope>
    <source>
        <strain evidence="2">VOC-14</strain>
        <plasmid evidence="2">pRho-VOC14-C86</plasmid>
    </source>
</reference>
<feature type="region of interest" description="Disordered" evidence="1">
    <location>
        <begin position="213"/>
        <end position="245"/>
    </location>
</feature>
<dbReference type="RefSeq" id="WP_304710694.1">
    <property type="nucleotide sequence ID" value="NZ_CP130955.1"/>
</dbReference>
<dbReference type="EMBL" id="CP130955">
    <property type="protein sequence ID" value="WLF51506.1"/>
    <property type="molecule type" value="Genomic_DNA"/>
</dbReference>
<evidence type="ECO:0000313" key="3">
    <source>
        <dbReference type="Proteomes" id="UP001231166"/>
    </source>
</evidence>
<feature type="compositionally biased region" description="Acidic residues" evidence="1">
    <location>
        <begin position="1"/>
        <end position="19"/>
    </location>
</feature>
<name>A0AAX3YQZ4_RHOOP</name>
<gene>
    <name evidence="2" type="ORF">Q5707_39165</name>
</gene>
<keyword evidence="2" id="KW-0614">Plasmid</keyword>
<sequence>MTSLDEFDLPEPPDEDLAPPEDSWAPPLEGLVPAPAPAPAATPADGNGAGDALALSDELSARIGKVTGTLLSTQIKAIAETQLAELLTPEIYQRIEELSRRRLAAELETQLVAAAHAADAAENPPTTVFGSTEEFVRVRLAPGYRRDVIDNREIRWCPQWWRHEEAISRLEALWRTWEHFRLDATTGMSVWWRDHADHHMSVLMSSDGPFSKCSVQHGHHTPDNAIAPLPTDPAPAGMFPDTREL</sequence>
<organism evidence="2 3">
    <name type="scientific">Rhodococcus opacus</name>
    <name type="common">Nocardia opaca</name>
    <dbReference type="NCBI Taxonomy" id="37919"/>
    <lineage>
        <taxon>Bacteria</taxon>
        <taxon>Bacillati</taxon>
        <taxon>Actinomycetota</taxon>
        <taxon>Actinomycetes</taxon>
        <taxon>Mycobacteriales</taxon>
        <taxon>Nocardiaceae</taxon>
        <taxon>Rhodococcus</taxon>
    </lineage>
</organism>
<evidence type="ECO:0000256" key="1">
    <source>
        <dbReference type="SAM" id="MobiDB-lite"/>
    </source>
</evidence>
<proteinExistence type="predicted"/>
<feature type="region of interest" description="Disordered" evidence="1">
    <location>
        <begin position="1"/>
        <end position="49"/>
    </location>
</feature>
<evidence type="ECO:0000313" key="2">
    <source>
        <dbReference type="EMBL" id="WLF51506.1"/>
    </source>
</evidence>
<geneLocation type="plasmid" evidence="2 3">
    <name>pRho-VOC14-C86</name>
</geneLocation>
<dbReference type="Pfam" id="PF16259">
    <property type="entry name" value="DUF4913"/>
    <property type="match status" value="1"/>
</dbReference>
<dbReference type="Proteomes" id="UP001231166">
    <property type="component" value="Plasmid pRho-VOC14-C86"/>
</dbReference>